<comment type="caution">
    <text evidence="1">The sequence shown here is derived from an EMBL/GenBank/DDBJ whole genome shotgun (WGS) entry which is preliminary data.</text>
</comment>
<evidence type="ECO:0000313" key="1">
    <source>
        <dbReference type="EMBL" id="OGL46993.1"/>
    </source>
</evidence>
<accession>A0A1F7RZK9</accession>
<dbReference type="AlphaFoldDB" id="A0A1F7RZK9"/>
<proteinExistence type="predicted"/>
<sequence>MTIEELIKELQNYPQDMQVAYRLYSEHCLLNGNDLQIIEACKPRDDGWIQGKRPDMEKQLYLAFPGN</sequence>
<evidence type="ECO:0000313" key="2">
    <source>
        <dbReference type="Proteomes" id="UP000179266"/>
    </source>
</evidence>
<dbReference type="EMBL" id="MGDD01000103">
    <property type="protein sequence ID" value="OGL46993.1"/>
    <property type="molecule type" value="Genomic_DNA"/>
</dbReference>
<organism evidence="1 2">
    <name type="scientific">Candidatus Schekmanbacteria bacterium RBG_13_48_7</name>
    <dbReference type="NCBI Taxonomy" id="1817878"/>
    <lineage>
        <taxon>Bacteria</taxon>
        <taxon>Candidatus Schekmaniibacteriota</taxon>
    </lineage>
</organism>
<name>A0A1F7RZK9_9BACT</name>
<gene>
    <name evidence="1" type="ORF">A2161_13740</name>
</gene>
<dbReference type="Proteomes" id="UP000179266">
    <property type="component" value="Unassembled WGS sequence"/>
</dbReference>
<protein>
    <submittedName>
        <fullName evidence="1">Uncharacterized protein</fullName>
    </submittedName>
</protein>
<reference evidence="1 2" key="1">
    <citation type="journal article" date="2016" name="Nat. Commun.">
        <title>Thousands of microbial genomes shed light on interconnected biogeochemical processes in an aquifer system.</title>
        <authorList>
            <person name="Anantharaman K."/>
            <person name="Brown C.T."/>
            <person name="Hug L.A."/>
            <person name="Sharon I."/>
            <person name="Castelle C.J."/>
            <person name="Probst A.J."/>
            <person name="Thomas B.C."/>
            <person name="Singh A."/>
            <person name="Wilkins M.J."/>
            <person name="Karaoz U."/>
            <person name="Brodie E.L."/>
            <person name="Williams K.H."/>
            <person name="Hubbard S.S."/>
            <person name="Banfield J.F."/>
        </authorList>
    </citation>
    <scope>NUCLEOTIDE SEQUENCE [LARGE SCALE GENOMIC DNA]</scope>
</reference>